<evidence type="ECO:0000313" key="6">
    <source>
        <dbReference type="EMBL" id="KAG6961447.1"/>
    </source>
</evidence>
<dbReference type="GO" id="GO:0004672">
    <property type="term" value="F:protein kinase activity"/>
    <property type="evidence" value="ECO:0007669"/>
    <property type="project" value="InterPro"/>
</dbReference>
<dbReference type="PANTHER" id="PTHR22538">
    <property type="entry name" value="CILIA- AND FLAGELLA-ASSOCIATED PROTEIN 74"/>
    <property type="match status" value="1"/>
</dbReference>
<evidence type="ECO:0000256" key="2">
    <source>
        <dbReference type="ARBA" id="ARBA00022840"/>
    </source>
</evidence>
<dbReference type="Proteomes" id="UP000709295">
    <property type="component" value="Unassembled WGS sequence"/>
</dbReference>
<keyword evidence="4" id="KW-1133">Transmembrane helix</keyword>
<name>A0A8J5IM41_9STRA</name>
<dbReference type="InterPro" id="IPR001611">
    <property type="entry name" value="Leu-rich_rpt"/>
</dbReference>
<gene>
    <name evidence="6" type="ORF">JG688_00009069</name>
</gene>
<dbReference type="CDD" id="cd12087">
    <property type="entry name" value="TM_EGFR-like"/>
    <property type="match status" value="1"/>
</dbReference>
<dbReference type="EMBL" id="JAENGY010000504">
    <property type="protein sequence ID" value="KAG6961447.1"/>
    <property type="molecule type" value="Genomic_DNA"/>
</dbReference>
<dbReference type="SMART" id="SM00220">
    <property type="entry name" value="S_TKc"/>
    <property type="match status" value="1"/>
</dbReference>
<dbReference type="AlphaFoldDB" id="A0A8J5IM41"/>
<evidence type="ECO:0000313" key="7">
    <source>
        <dbReference type="Proteomes" id="UP000709295"/>
    </source>
</evidence>
<dbReference type="Pfam" id="PF13855">
    <property type="entry name" value="LRR_8"/>
    <property type="match status" value="1"/>
</dbReference>
<evidence type="ECO:0000256" key="4">
    <source>
        <dbReference type="SAM" id="Phobius"/>
    </source>
</evidence>
<sequence>MHDQTPLLIQTNSQHAVPSLNATLRRLLAALAVLMMLAVVPTNFPTVNTGLRIDSKMLTQRPSETLLADAQSLRLHFRLKRSSMDMFGHSEFDVFASPVVSTSNNTIFYNGYVKFDEDSTSHALMLVDGVAYYVKSSMEDASAPETARCLSFNSIPPLNSILPALNSATPIASVVADNDTVTCPGGNLLKITLSGATFVICSLASDGFTIYGSDLDVSVEYLDSRVDITAPLMDEEQARSCEKVIAASSVTPTTLALLTGHSITSPTVNTPSRNLKAKSSVTLQPSSCACKSTLRPCIFFHGMGETTEKKSLQTSFTSYWGDLTDNAPCCSSIQYAMLNTVNYPWTDASLQQKVCNFALSVSNTSNASSRMIADTIVVTHSMGGLMVGGALANDQCKFATSTTWVALSAPMTGNICSDYLQETCNGTTGFLRLVALLIGRCPANNAVKAMTYESDPRTTPALKAAYISAQTAFRKHVSAVMCSYNYAGLFSKWQPIYQLAGSIIPHKSKENDGFVEFKSCAGGLPAPSFGRSRDSTALTSDCSSQCYKGRPCIAFASDASCNATTLGTCVKDGNSSSESAADSCTFECFTNGANDFAANGALEFTEYVFFIPYGSEESKWEASWTSSQASTVDSQLASEEDETQFYPSESNLVFNDIEPLTFQTETTTAMFVGGTSVWGVRGKVSQLKLSAEFLSANTQLKNITMVNLGFDSDPPQSTFPTTNIESFRMSNCLLSTYPADLEFMTSVVNIDFSQNYFKDYPVKFSHDSMETLNLSTNALTACSGDFPNLTNLDLSGNTLTDIPSNIFDMPKLRVLDLSDNSFTGVSLTADHVSFLQSLESFTIDTFGDVSSCSEAAQVEIGGAAVCTSTGDAGSSSSSSDGINSSNIGAIVGGIVGAIVVALVLGVAFFYYRRRKSHGKGFETATGFSDPTNRSGRGGASLWNDQELLSLQVNPDDIEDIRKLGTGAFGVVYLAKYRQNRLVACKRLKKGEATFENTQNFIAEIKLCATLDHPRVVQLLGVAWTIESDLQAMFEYMSKGDLRSYLEKTKSGPKTWNAEKLQLAADVTEALVYVHSFTPPIVHRDLKSRNVLLSEDTRGHLCDFGVARVRSANNTMTSGVGTGRWLAPEVIAGNRNYDQTSDIFALGIVLSELDTHMLPYEDARGAGGNPLADVAILQLVASGQLLPTFGPQCPPELHELARRCMAYNPQARPTAVEVAFALRTLHKSGAFN</sequence>
<proteinExistence type="predicted"/>
<keyword evidence="4" id="KW-0812">Transmembrane</keyword>
<evidence type="ECO:0000259" key="5">
    <source>
        <dbReference type="PROSITE" id="PS50011"/>
    </source>
</evidence>
<dbReference type="PROSITE" id="PS00108">
    <property type="entry name" value="PROTEIN_KINASE_ST"/>
    <property type="match status" value="1"/>
</dbReference>
<keyword evidence="1 3" id="KW-0547">Nucleotide-binding</keyword>
<dbReference type="InterPro" id="IPR008271">
    <property type="entry name" value="Ser/Thr_kinase_AS"/>
</dbReference>
<accession>A0A8J5IM41</accession>
<evidence type="ECO:0000256" key="3">
    <source>
        <dbReference type="PROSITE-ProRule" id="PRU10141"/>
    </source>
</evidence>
<keyword evidence="4" id="KW-0472">Membrane</keyword>
<feature type="transmembrane region" description="Helical" evidence="4">
    <location>
        <begin position="887"/>
        <end position="911"/>
    </location>
</feature>
<dbReference type="PROSITE" id="PS50011">
    <property type="entry name" value="PROTEIN_KINASE_DOM"/>
    <property type="match status" value="1"/>
</dbReference>
<evidence type="ECO:0000256" key="1">
    <source>
        <dbReference type="ARBA" id="ARBA00022741"/>
    </source>
</evidence>
<dbReference type="Pfam" id="PF00069">
    <property type="entry name" value="Pkinase"/>
    <property type="match status" value="1"/>
</dbReference>
<dbReference type="PROSITE" id="PS00107">
    <property type="entry name" value="PROTEIN_KINASE_ATP"/>
    <property type="match status" value="1"/>
</dbReference>
<dbReference type="SMART" id="SM00369">
    <property type="entry name" value="LRR_TYP"/>
    <property type="match status" value="2"/>
</dbReference>
<keyword evidence="2 3" id="KW-0067">ATP-binding</keyword>
<keyword evidence="7" id="KW-1185">Reference proteome</keyword>
<comment type="caution">
    <text evidence="6">The sequence shown here is derived from an EMBL/GenBank/DDBJ whole genome shotgun (WGS) entry which is preliminary data.</text>
</comment>
<protein>
    <recommendedName>
        <fullName evidence="5">Protein kinase domain-containing protein</fullName>
    </recommendedName>
</protein>
<feature type="domain" description="Protein kinase" evidence="5">
    <location>
        <begin position="957"/>
        <end position="1228"/>
    </location>
</feature>
<organism evidence="6 7">
    <name type="scientific">Phytophthora aleatoria</name>
    <dbReference type="NCBI Taxonomy" id="2496075"/>
    <lineage>
        <taxon>Eukaryota</taxon>
        <taxon>Sar</taxon>
        <taxon>Stramenopiles</taxon>
        <taxon>Oomycota</taxon>
        <taxon>Peronosporomycetes</taxon>
        <taxon>Peronosporales</taxon>
        <taxon>Peronosporaceae</taxon>
        <taxon>Phytophthora</taxon>
    </lineage>
</organism>
<dbReference type="PANTHER" id="PTHR22538:SF1">
    <property type="entry name" value="VWFD DOMAIN-CONTAINING PROTEIN"/>
    <property type="match status" value="1"/>
</dbReference>
<dbReference type="InterPro" id="IPR003591">
    <property type="entry name" value="Leu-rich_rpt_typical-subtyp"/>
</dbReference>
<feature type="binding site" evidence="3">
    <location>
        <position position="985"/>
    </location>
    <ligand>
        <name>ATP</name>
        <dbReference type="ChEBI" id="CHEBI:30616"/>
    </ligand>
</feature>
<dbReference type="PROSITE" id="PS51450">
    <property type="entry name" value="LRR"/>
    <property type="match status" value="1"/>
</dbReference>
<dbReference type="InterPro" id="IPR017441">
    <property type="entry name" value="Protein_kinase_ATP_BS"/>
</dbReference>
<dbReference type="InterPro" id="IPR000719">
    <property type="entry name" value="Prot_kinase_dom"/>
</dbReference>
<reference evidence="6" key="1">
    <citation type="submission" date="2021-01" db="EMBL/GenBank/DDBJ databases">
        <title>Phytophthora aleatoria, a newly-described species from Pinus radiata is distinct from Phytophthora cactorum isolates based on comparative genomics.</title>
        <authorList>
            <person name="Mcdougal R."/>
            <person name="Panda P."/>
            <person name="Williams N."/>
            <person name="Studholme D.J."/>
        </authorList>
    </citation>
    <scope>NUCLEOTIDE SEQUENCE</scope>
    <source>
        <strain evidence="6">NZFS 4037</strain>
    </source>
</reference>
<dbReference type="GO" id="GO:0005524">
    <property type="term" value="F:ATP binding"/>
    <property type="evidence" value="ECO:0007669"/>
    <property type="project" value="UniProtKB-UniRule"/>
</dbReference>